<dbReference type="Gene3D" id="2.70.170.10">
    <property type="entry name" value="Neurotransmitter-gated ion-channel ligand-binding domain"/>
    <property type="match status" value="1"/>
</dbReference>
<feature type="transmembrane region" description="Helical" evidence="2">
    <location>
        <begin position="302"/>
        <end position="321"/>
    </location>
</feature>
<comment type="subcellular location">
    <subcellularLocation>
        <location evidence="1">Membrane</location>
        <topology evidence="1">Multi-pass membrane protein</topology>
    </subcellularLocation>
</comment>
<keyword evidence="2" id="KW-0472">Membrane</keyword>
<dbReference type="Proteomes" id="UP000316083">
    <property type="component" value="Unassembled WGS sequence"/>
</dbReference>
<dbReference type="GO" id="GO:0016020">
    <property type="term" value="C:membrane"/>
    <property type="evidence" value="ECO:0007669"/>
    <property type="project" value="UniProtKB-SubCell"/>
</dbReference>
<dbReference type="InterPro" id="IPR038050">
    <property type="entry name" value="Neuro_actylchol_rec"/>
</dbReference>
<evidence type="ECO:0000256" key="3">
    <source>
        <dbReference type="SAM" id="SignalP"/>
    </source>
</evidence>
<gene>
    <name evidence="4" type="ORF">FBZ82_117112</name>
</gene>
<reference evidence="4 5" key="1">
    <citation type="submission" date="2019-06" db="EMBL/GenBank/DDBJ databases">
        <title>Genomic Encyclopedia of Type Strains, Phase IV (KMG-V): Genome sequencing to study the core and pangenomes of soil and plant-associated prokaryotes.</title>
        <authorList>
            <person name="Whitman W."/>
        </authorList>
    </citation>
    <scope>NUCLEOTIDE SEQUENCE [LARGE SCALE GENOMIC DNA]</scope>
    <source>
        <strain evidence="4 5">BR 11796</strain>
    </source>
</reference>
<dbReference type="SUPFAM" id="SSF90112">
    <property type="entry name" value="Neurotransmitter-gated ion-channel transmembrane pore"/>
    <property type="match status" value="1"/>
</dbReference>
<dbReference type="Gene3D" id="1.20.58.390">
    <property type="entry name" value="Neurotransmitter-gated ion-channel transmembrane domain"/>
    <property type="match status" value="1"/>
</dbReference>
<evidence type="ECO:0000313" key="4">
    <source>
        <dbReference type="EMBL" id="TWA61738.1"/>
    </source>
</evidence>
<feature type="chain" id="PRO_5022195101" description="Neurotransmitter-gated ion-channel ligand-binding domain-containing protein" evidence="3">
    <location>
        <begin position="23"/>
        <end position="322"/>
    </location>
</feature>
<feature type="transmembrane region" description="Helical" evidence="2">
    <location>
        <begin position="272"/>
        <end position="290"/>
    </location>
</feature>
<feature type="transmembrane region" description="Helical" evidence="2">
    <location>
        <begin position="205"/>
        <end position="226"/>
    </location>
</feature>
<keyword evidence="2" id="KW-1133">Transmembrane helix</keyword>
<keyword evidence="3" id="KW-0732">Signal</keyword>
<name>A0A560AN05_AZOBR</name>
<dbReference type="GO" id="GO:0005230">
    <property type="term" value="F:extracellular ligand-gated monoatomic ion channel activity"/>
    <property type="evidence" value="ECO:0007669"/>
    <property type="project" value="InterPro"/>
</dbReference>
<dbReference type="EMBL" id="VITF01000017">
    <property type="protein sequence ID" value="TWA61738.1"/>
    <property type="molecule type" value="Genomic_DNA"/>
</dbReference>
<protein>
    <recommendedName>
        <fullName evidence="6">Neurotransmitter-gated ion-channel ligand-binding domain-containing protein</fullName>
    </recommendedName>
</protein>
<dbReference type="InterPro" id="IPR036719">
    <property type="entry name" value="Neuro-gated_channel_TM_sf"/>
</dbReference>
<dbReference type="GO" id="GO:0004888">
    <property type="term" value="F:transmembrane signaling receptor activity"/>
    <property type="evidence" value="ECO:0007669"/>
    <property type="project" value="InterPro"/>
</dbReference>
<dbReference type="InterPro" id="IPR036734">
    <property type="entry name" value="Neur_chan_lig-bd_sf"/>
</dbReference>
<accession>A0A560AN05</accession>
<dbReference type="InterPro" id="IPR006201">
    <property type="entry name" value="Neur_channel"/>
</dbReference>
<feature type="transmembrane region" description="Helical" evidence="2">
    <location>
        <begin position="235"/>
        <end position="252"/>
    </location>
</feature>
<sequence length="322" mass="35856">MIRYALAFLAILLTGLPGASRAETAPGPSPAGPSKVVVGTYVNQITGVNLRDNQVNVDFYVWFRWDDDSLNPLETFELMNGRIESRTPTPVRKLKDTNYGQARIQAVLNQPWDVSRFPLDTQTIRLVIEDSDQTAEYVVYVPDIDNSTVDPDVDVSGYTLINNGATISAHHYRTNYGDITLPKNHESVYSRYTHAITLERPDSVYYIKTFSTIFISSLVAFLAFLVKPVDLDPRFGLGIGALFAVVACYFVIASDLPRSSGFTLSDRVNLASMGMIFLSLMQSAVSLMIYERNAAKALILDRWSLVIFPVAYALLCVWLTTV</sequence>
<organism evidence="4 5">
    <name type="scientific">Azospirillum brasilense</name>
    <dbReference type="NCBI Taxonomy" id="192"/>
    <lineage>
        <taxon>Bacteria</taxon>
        <taxon>Pseudomonadati</taxon>
        <taxon>Pseudomonadota</taxon>
        <taxon>Alphaproteobacteria</taxon>
        <taxon>Rhodospirillales</taxon>
        <taxon>Azospirillaceae</taxon>
        <taxon>Azospirillum</taxon>
    </lineage>
</organism>
<evidence type="ECO:0008006" key="6">
    <source>
        <dbReference type="Google" id="ProtNLM"/>
    </source>
</evidence>
<feature type="signal peptide" evidence="3">
    <location>
        <begin position="1"/>
        <end position="22"/>
    </location>
</feature>
<dbReference type="PANTHER" id="PTHR18945">
    <property type="entry name" value="NEUROTRANSMITTER GATED ION CHANNEL"/>
    <property type="match status" value="1"/>
</dbReference>
<dbReference type="RefSeq" id="WP_145679411.1">
    <property type="nucleotide sequence ID" value="NZ_VITF01000017.1"/>
</dbReference>
<comment type="caution">
    <text evidence="4">The sequence shown here is derived from an EMBL/GenBank/DDBJ whole genome shotgun (WGS) entry which is preliminary data.</text>
</comment>
<evidence type="ECO:0000313" key="5">
    <source>
        <dbReference type="Proteomes" id="UP000316083"/>
    </source>
</evidence>
<evidence type="ECO:0000256" key="1">
    <source>
        <dbReference type="ARBA" id="ARBA00004141"/>
    </source>
</evidence>
<evidence type="ECO:0000256" key="2">
    <source>
        <dbReference type="SAM" id="Phobius"/>
    </source>
</evidence>
<dbReference type="SUPFAM" id="SSF63712">
    <property type="entry name" value="Nicotinic receptor ligand binding domain-like"/>
    <property type="match status" value="1"/>
</dbReference>
<proteinExistence type="predicted"/>
<keyword evidence="2" id="KW-0812">Transmembrane</keyword>
<dbReference type="AlphaFoldDB" id="A0A560AN05"/>